<name>A0A2V2UT58_TRYCR</name>
<feature type="transmembrane region" description="Helical" evidence="1">
    <location>
        <begin position="168"/>
        <end position="187"/>
    </location>
</feature>
<evidence type="ECO:0000313" key="4">
    <source>
        <dbReference type="Proteomes" id="UP000246121"/>
    </source>
</evidence>
<dbReference type="EMBL" id="PRFA01000124">
    <property type="protein sequence ID" value="PWU86352.1"/>
    <property type="molecule type" value="Genomic_DNA"/>
</dbReference>
<keyword evidence="1" id="KW-0812">Transmembrane</keyword>
<reference evidence="2 4" key="1">
    <citation type="journal article" date="2018" name="Microb. Genom.">
        <title>Expanding an expanded genome: long-read sequencing of Trypanosoma cruzi.</title>
        <authorList>
            <person name="Berna L."/>
            <person name="Rodriguez M."/>
            <person name="Chiribao M.L."/>
            <person name="Parodi-Talice A."/>
            <person name="Pita S."/>
            <person name="Rijo G."/>
            <person name="Alvarez-Valin F."/>
            <person name="Robello C."/>
        </authorList>
    </citation>
    <scope>NUCLEOTIDE SEQUENCE [LARGE SCALE GENOMIC DNA]</scope>
    <source>
        <strain evidence="2 4">Dm28c</strain>
    </source>
</reference>
<dbReference type="OrthoDB" id="242479at2759"/>
<dbReference type="VEuPathDB" id="TriTrypDB:TCDM_00918"/>
<dbReference type="Proteomes" id="UP000246121">
    <property type="component" value="Unassembled WGS sequence"/>
</dbReference>
<dbReference type="AlphaFoldDB" id="A0A2V2UT58"/>
<dbReference type="VEuPathDB" id="TriTrypDB:TcCL_NonESM11541"/>
<dbReference type="VEuPathDB" id="TriTrypDB:TCSYLVIO_007338"/>
<organism evidence="2 4">
    <name type="scientific">Trypanosoma cruzi</name>
    <dbReference type="NCBI Taxonomy" id="5693"/>
    <lineage>
        <taxon>Eukaryota</taxon>
        <taxon>Discoba</taxon>
        <taxon>Euglenozoa</taxon>
        <taxon>Kinetoplastea</taxon>
        <taxon>Metakinetoplastina</taxon>
        <taxon>Trypanosomatida</taxon>
        <taxon>Trypanosomatidae</taxon>
        <taxon>Trypanosoma</taxon>
        <taxon>Schizotrypanum</taxon>
    </lineage>
</organism>
<dbReference type="VEuPathDB" id="TriTrypDB:C4B63_22g117"/>
<keyword evidence="1" id="KW-1133">Transmembrane helix</keyword>
<dbReference type="VEuPathDB" id="TriTrypDB:C3747_64g150"/>
<dbReference type="VEuPathDB" id="TriTrypDB:TcBrA4_0037770"/>
<dbReference type="VEuPathDB" id="TriTrypDB:Tc_MARK_6050"/>
<comment type="caution">
    <text evidence="2">The sequence shown here is derived from an EMBL/GenBank/DDBJ whole genome shotgun (WGS) entry which is preliminary data.</text>
</comment>
<feature type="transmembrane region" description="Helical" evidence="1">
    <location>
        <begin position="139"/>
        <end position="161"/>
    </location>
</feature>
<evidence type="ECO:0000313" key="2">
    <source>
        <dbReference type="EMBL" id="PWU86352.1"/>
    </source>
</evidence>
<gene>
    <name evidence="2" type="ORF">C4B63_124g8</name>
    <name evidence="3" type="ORF">C4B63_22g117</name>
</gene>
<proteinExistence type="predicted"/>
<feature type="transmembrane region" description="Helical" evidence="1">
    <location>
        <begin position="96"/>
        <end position="119"/>
    </location>
</feature>
<keyword evidence="1" id="KW-0472">Membrane</keyword>
<dbReference type="VEuPathDB" id="TriTrypDB:ECC02_000658"/>
<dbReference type="VEuPathDB" id="TriTrypDB:TcCLB.506473.6"/>
<evidence type="ECO:0000313" key="3">
    <source>
        <dbReference type="EMBL" id="PWU95455.1"/>
    </source>
</evidence>
<dbReference type="VEuPathDB" id="TriTrypDB:TcG_10403"/>
<feature type="transmembrane region" description="Helical" evidence="1">
    <location>
        <begin position="199"/>
        <end position="221"/>
    </location>
</feature>
<evidence type="ECO:0000256" key="1">
    <source>
        <dbReference type="SAM" id="Phobius"/>
    </source>
</evidence>
<dbReference type="VEuPathDB" id="TriTrypDB:TcYC6_0016930"/>
<protein>
    <submittedName>
        <fullName evidence="2">Uncharacterized protein</fullName>
    </submittedName>
</protein>
<dbReference type="VEuPathDB" id="TriTrypDB:TcCLB.508999.40"/>
<dbReference type="VEuPathDB" id="TriTrypDB:C4B63_124g8"/>
<dbReference type="EMBL" id="PRFA01000022">
    <property type="protein sequence ID" value="PWU95455.1"/>
    <property type="molecule type" value="Genomic_DNA"/>
</dbReference>
<sequence length="254" mass="29190">MATSRNYTDVEEQLRTWQRKQEKKVVVSCMDWQNIESNLPLLVPIIGITLVTCFVFMLIPFIGRMKSGKKNPGLARRYSANLGSSRALLFASRFNAPLFSAFLTIWLLLCLANVVFYLMQVAANDPTWAERVLTTPDGFLEPMVLLYIVQYWGISSLLIHVIFTSHHYMVGCMASFLPFLVSFYQATRLQGEEVDDWPVIAIKAALLFSFFATVAFTVPWMQNEYRIAMREIDAHTSRALGLRRKTEKMPERKK</sequence>
<dbReference type="VEuPathDB" id="TriTrypDB:BCY84_01698"/>
<accession>A0A2V2UT58</accession>
<feature type="transmembrane region" description="Helical" evidence="1">
    <location>
        <begin position="41"/>
        <end position="62"/>
    </location>
</feature>